<organism evidence="1 2">
    <name type="scientific">Plakobranchus ocellatus</name>
    <dbReference type="NCBI Taxonomy" id="259542"/>
    <lineage>
        <taxon>Eukaryota</taxon>
        <taxon>Metazoa</taxon>
        <taxon>Spiralia</taxon>
        <taxon>Lophotrochozoa</taxon>
        <taxon>Mollusca</taxon>
        <taxon>Gastropoda</taxon>
        <taxon>Heterobranchia</taxon>
        <taxon>Euthyneura</taxon>
        <taxon>Panpulmonata</taxon>
        <taxon>Sacoglossa</taxon>
        <taxon>Placobranchoidea</taxon>
        <taxon>Plakobranchidae</taxon>
        <taxon>Plakobranchus</taxon>
    </lineage>
</organism>
<sequence>MLSLPRFLLQRPDPALSSGYNSIRAYVAGCWTSSCQCHYELAAPQGAWPTDLTTGCLANRLDHKSETAANVTGACARTDRLAAVPVSLACEPPGKRRLRVCVCVCCHNLATLVITSISRCPYLPTSAVKSVSQCPNLLTSAVKSVFHSPNLPTLAVKSVSLSPNLPTSAVTSVSHCPNLPTSAVTSVSLPLPQPTHFCRHTSLTVPQPIYSSRQISFILIQPTRSSCHVSPLVPQIYPYSCHVSLASDSTYPLQLSRQSPSAPNLSVQLSRQSASDSTYPLQLSRVTKWIVDIPVRHSEPWSRSSDRTSLGRLSGAGMSRLQAILSAASHWSFAEGVHGRLQTLGNLRRVSRPIGPGDLTTWRPVLACVIADPRVRTQSELS</sequence>
<keyword evidence="2" id="KW-1185">Reference proteome</keyword>
<dbReference type="Proteomes" id="UP000735302">
    <property type="component" value="Unassembled WGS sequence"/>
</dbReference>
<evidence type="ECO:0000313" key="1">
    <source>
        <dbReference type="EMBL" id="GFO48042.1"/>
    </source>
</evidence>
<comment type="caution">
    <text evidence="1">The sequence shown here is derived from an EMBL/GenBank/DDBJ whole genome shotgun (WGS) entry which is preliminary data.</text>
</comment>
<gene>
    <name evidence="1" type="ORF">PoB_007454700</name>
</gene>
<protein>
    <submittedName>
        <fullName evidence="1">Uncharacterized protein</fullName>
    </submittedName>
</protein>
<name>A0AAV4DUP3_9GAST</name>
<dbReference type="PROSITE" id="PS51257">
    <property type="entry name" value="PROKAR_LIPOPROTEIN"/>
    <property type="match status" value="1"/>
</dbReference>
<proteinExistence type="predicted"/>
<accession>A0AAV4DUP3</accession>
<reference evidence="1 2" key="1">
    <citation type="journal article" date="2021" name="Elife">
        <title>Chloroplast acquisition without the gene transfer in kleptoplastic sea slugs, Plakobranchus ocellatus.</title>
        <authorList>
            <person name="Maeda T."/>
            <person name="Takahashi S."/>
            <person name="Yoshida T."/>
            <person name="Shimamura S."/>
            <person name="Takaki Y."/>
            <person name="Nagai Y."/>
            <person name="Toyoda A."/>
            <person name="Suzuki Y."/>
            <person name="Arimoto A."/>
            <person name="Ishii H."/>
            <person name="Satoh N."/>
            <person name="Nishiyama T."/>
            <person name="Hasebe M."/>
            <person name="Maruyama T."/>
            <person name="Minagawa J."/>
            <person name="Obokata J."/>
            <person name="Shigenobu S."/>
        </authorList>
    </citation>
    <scope>NUCLEOTIDE SEQUENCE [LARGE SCALE GENOMIC DNA]</scope>
</reference>
<dbReference type="EMBL" id="BLXT01008368">
    <property type="protein sequence ID" value="GFO48042.1"/>
    <property type="molecule type" value="Genomic_DNA"/>
</dbReference>
<dbReference type="AlphaFoldDB" id="A0AAV4DUP3"/>
<evidence type="ECO:0000313" key="2">
    <source>
        <dbReference type="Proteomes" id="UP000735302"/>
    </source>
</evidence>